<dbReference type="SUPFAM" id="SSF53098">
    <property type="entry name" value="Ribonuclease H-like"/>
    <property type="match status" value="1"/>
</dbReference>
<name>A0A2N5T9G5_9BASI</name>
<feature type="compositionally biased region" description="Polar residues" evidence="9">
    <location>
        <begin position="1158"/>
        <end position="1169"/>
    </location>
</feature>
<evidence type="ECO:0000313" key="11">
    <source>
        <dbReference type="EMBL" id="PLW22151.1"/>
    </source>
</evidence>
<dbReference type="InterPro" id="IPR036322">
    <property type="entry name" value="WD40_repeat_dom_sf"/>
</dbReference>
<dbReference type="InterPro" id="IPR050785">
    <property type="entry name" value="PAN2-PAN3_catalytic_subunit"/>
</dbReference>
<dbReference type="SUPFAM" id="SSF54001">
    <property type="entry name" value="Cysteine proteinases"/>
    <property type="match status" value="1"/>
</dbReference>
<comment type="subcellular location">
    <subcellularLocation>
        <location evidence="1">Cytoplasm</location>
    </subcellularLocation>
</comment>
<keyword evidence="6" id="KW-0479">Metal-binding</keyword>
<dbReference type="InterPro" id="IPR028881">
    <property type="entry name" value="PAN2_UCH_dom"/>
</dbReference>
<keyword evidence="5" id="KW-0540">Nuclease</keyword>
<dbReference type="Gene3D" id="3.30.420.10">
    <property type="entry name" value="Ribonuclease H-like superfamily/Ribonuclease H"/>
    <property type="match status" value="1"/>
</dbReference>
<evidence type="ECO:0000259" key="10">
    <source>
        <dbReference type="SMART" id="SM00479"/>
    </source>
</evidence>
<dbReference type="InterPro" id="IPR013520">
    <property type="entry name" value="Ribonucl_H"/>
</dbReference>
<organism evidence="11 12">
    <name type="scientific">Puccinia coronata f. sp. avenae</name>
    <dbReference type="NCBI Taxonomy" id="200324"/>
    <lineage>
        <taxon>Eukaryota</taxon>
        <taxon>Fungi</taxon>
        <taxon>Dikarya</taxon>
        <taxon>Basidiomycota</taxon>
        <taxon>Pucciniomycotina</taxon>
        <taxon>Pucciniomycetes</taxon>
        <taxon>Pucciniales</taxon>
        <taxon>Pucciniaceae</taxon>
        <taxon>Puccinia</taxon>
    </lineage>
</organism>
<dbReference type="GO" id="GO:0000289">
    <property type="term" value="P:nuclear-transcribed mRNA poly(A) tail shortening"/>
    <property type="evidence" value="ECO:0007669"/>
    <property type="project" value="TreeGrafter"/>
</dbReference>
<evidence type="ECO:0000256" key="8">
    <source>
        <dbReference type="ARBA" id="ARBA00022839"/>
    </source>
</evidence>
<feature type="compositionally biased region" description="Polar residues" evidence="9">
    <location>
        <begin position="1423"/>
        <end position="1433"/>
    </location>
</feature>
<dbReference type="FunFam" id="3.30.420.10:FF:000028">
    <property type="entry name" value="PAN2-PAN3 deadenylation complex catalytic subunit PAN2"/>
    <property type="match status" value="1"/>
</dbReference>
<feature type="compositionally biased region" description="Low complexity" evidence="9">
    <location>
        <begin position="1380"/>
        <end position="1406"/>
    </location>
</feature>
<feature type="compositionally biased region" description="Low complexity" evidence="9">
    <location>
        <begin position="807"/>
        <end position="821"/>
    </location>
</feature>
<evidence type="ECO:0000256" key="6">
    <source>
        <dbReference type="ARBA" id="ARBA00022723"/>
    </source>
</evidence>
<dbReference type="PANTHER" id="PTHR15728:SF0">
    <property type="entry name" value="PAN2-PAN3 DEADENYLATION COMPLEX CATALYTIC SUBUNIT PAN2"/>
    <property type="match status" value="1"/>
</dbReference>
<evidence type="ECO:0000256" key="2">
    <source>
        <dbReference type="ARBA" id="ARBA00022490"/>
    </source>
</evidence>
<gene>
    <name evidence="11" type="ORF">PCASD_12263</name>
</gene>
<dbReference type="GO" id="GO:0004535">
    <property type="term" value="F:poly(A)-specific ribonuclease activity"/>
    <property type="evidence" value="ECO:0007669"/>
    <property type="project" value="TreeGrafter"/>
</dbReference>
<evidence type="ECO:0000313" key="12">
    <source>
        <dbReference type="Proteomes" id="UP000235392"/>
    </source>
</evidence>
<keyword evidence="7" id="KW-0378">Hydrolase</keyword>
<feature type="domain" description="Exonuclease" evidence="10">
    <location>
        <begin position="913"/>
        <end position="1098"/>
    </location>
</feature>
<feature type="compositionally biased region" description="Low complexity" evidence="9">
    <location>
        <begin position="1317"/>
        <end position="1333"/>
    </location>
</feature>
<dbReference type="InterPro" id="IPR036397">
    <property type="entry name" value="RNaseH_sf"/>
</dbReference>
<feature type="region of interest" description="Disordered" evidence="9">
    <location>
        <begin position="235"/>
        <end position="263"/>
    </location>
</feature>
<feature type="compositionally biased region" description="Low complexity" evidence="9">
    <location>
        <begin position="1145"/>
        <end position="1157"/>
    </location>
</feature>
<dbReference type="GO" id="GO:0006397">
    <property type="term" value="P:mRNA processing"/>
    <property type="evidence" value="ECO:0007669"/>
    <property type="project" value="UniProtKB-KW"/>
</dbReference>
<feature type="region of interest" description="Disordered" evidence="9">
    <location>
        <begin position="1120"/>
        <end position="1169"/>
    </location>
</feature>
<feature type="compositionally biased region" description="Acidic residues" evidence="9">
    <location>
        <begin position="703"/>
        <end position="720"/>
    </location>
</feature>
<keyword evidence="2" id="KW-0963">Cytoplasm</keyword>
<dbReference type="Proteomes" id="UP000235392">
    <property type="component" value="Unassembled WGS sequence"/>
</dbReference>
<dbReference type="PANTHER" id="PTHR15728">
    <property type="entry name" value="DEADENYLATION COMPLEX CATALYTIC SUBUNIT PAN2"/>
    <property type="match status" value="1"/>
</dbReference>
<reference evidence="11 12" key="1">
    <citation type="submission" date="2017-11" db="EMBL/GenBank/DDBJ databases">
        <title>De novo assembly and phasing of dikaryotic genomes from two isolates of Puccinia coronata f. sp. avenae, the causal agent of oat crown rust.</title>
        <authorList>
            <person name="Miller M.E."/>
            <person name="Zhang Y."/>
            <person name="Omidvar V."/>
            <person name="Sperschneider J."/>
            <person name="Schwessinger B."/>
            <person name="Raley C."/>
            <person name="Palmer J.M."/>
            <person name="Garnica D."/>
            <person name="Upadhyaya N."/>
            <person name="Rathjen J."/>
            <person name="Taylor J.M."/>
            <person name="Park R.F."/>
            <person name="Dodds P.N."/>
            <person name="Hirsch C.D."/>
            <person name="Kianian S.F."/>
            <person name="Figueroa M."/>
        </authorList>
    </citation>
    <scope>NUCLEOTIDE SEQUENCE [LARGE SCALE GENOMIC DNA]</scope>
    <source>
        <strain evidence="11">12SD80</strain>
    </source>
</reference>
<feature type="compositionally biased region" description="Basic residues" evidence="9">
    <location>
        <begin position="1440"/>
        <end position="1457"/>
    </location>
</feature>
<evidence type="ECO:0000256" key="9">
    <source>
        <dbReference type="SAM" id="MobiDB-lite"/>
    </source>
</evidence>
<feature type="region of interest" description="Disordered" evidence="9">
    <location>
        <begin position="699"/>
        <end position="745"/>
    </location>
</feature>
<dbReference type="GO" id="GO:0003676">
    <property type="term" value="F:nucleic acid binding"/>
    <property type="evidence" value="ECO:0007669"/>
    <property type="project" value="InterPro"/>
</dbReference>
<protein>
    <recommendedName>
        <fullName evidence="10">Exonuclease domain-containing protein</fullName>
    </recommendedName>
</protein>
<accession>A0A2N5T9G5</accession>
<sequence>MDISTTTAFSPTTHLTRSQSLMCCGARSGTITLRDPVSLKEEHSMMAHYAGLEQMEAEDKDIPPAHVRFHPRMSSTLFITSSTGQLQIMDLTHPMPSSSFYQLDVGSYITDMCISSSGDGLAYVEADGIVHLWTTAVGDILELGEESNNTTTTKPIKWSRGNMPIVLPDAVDDPTTPLINGQMRPLSARSACHTTHGALLRPTSGILHHPILASLPTEVAPGPCGSLSSHASATCFSSSSSHHQPSTNNNSTHEGFNGGALSPRCNTCPTRKKRNATRFLFPPTPVISGSSGASLFRSEKEKEKAKTLAAAAGGSHHLLAAAAATGPVDNDTHHHQLDNDDDDDGNIAFDISLDDFLEMPRWYRQVEIKYSKFWNRRFRLWPKLKPLDSFYNNTPYSGLETHIVNSYTNALLQVLYHTIAMMEDAAGVNCQTSNFSRAFSINQRAIALELMDHQHQEFCLHQSQILPLHHHLSASATSGTTTSGTASGTGTVTATAAAAQKMPISSKSYSSLIQLCHHFLLDQIAEDAASYLGGGAASLRVHPMDPAHNNNNSSSSSSSSTWSSSPISDIYTMRVADDADVSRVPARGATVHGDASDGADVPAAGVIERASGGSGPVFYPARVDGARDDLLPAHNGQGNNALPTVLALNAAVSSADHFDLWLDPPAPKRPSPDTSDYTAPPRFLQPEIGVAVEPLHADAADDAKDDDAKDDDAKDDDDKGDEEKEAKDAESSTSPAADARILVGDNHPLPVPPNAVIYELRALIVQIQADDETPHLVSLIKVANSLQKPPIFLARPEDLSLNSQPQPTSSTSTAAPTTTTTPAGDPWYLFNDFLVKKISQDEALSFPACWKVPCVLYYVRKDSDQVLDFDKLPSNAQHDTSILLSDINVSKCRDKDLIRHEVLTPDEVPKKGDLVAIDAEFVSLQQEEVDYRSDGTRLVRRPSQMTLARVSVLRGEGSRTGVPFIDDHILTLEPIADYLTEFSGIRPGDLDQNSSPHTLVPLKVAYKKLRLLVDLGCIFIGHGLSKDFRIINIHVPPSQIIDTVDLYYIASRQRKLSLRLLSYLILRHDIQNAGTHDSIEDARTALQLYDIYRQLNNEGVWKEELENVYRKGKEMGWKVPADKSRSPLPAPAVPPAPSSAPPAAPKLASTLSSSLSARNTAVQGPRFTPSTLSAASATYFPPGVNNAATNPTSNNNPRLLQPVIRQAPASTPAPGEQGAGTAEPGASFYRSVAPNPQAKTMPPAPSFGHSILGPIGQPGPGLYNNSSSNSSRAATTSSSPTTTTPVFQRYTTAPPPVFEPKKKAPTFNPMAPSFVLSSAGSPSPAASSSTSSSLNRPPMPPSTGSPYVNSGQGEKKSHVAPLPFHHHHHQQHQHQHQHQNQHQNQHSASLSHSSLGSAAGLPGSALDTHAPDFFPNNALLNHPVQQPGSTPNELYSFHIPPHHHHPHHSQHHAHPHPHQPLAPPAHVYSAPPSAAPPPPPAHNSSHLNMHHPHDHRANPEFNFHHHHHHHPHPLPHPHHPHQRPPPHPPIPNHLFHFDHHFPLLGSSPSSASNPPNPSAAPAPSPSAHSSSAQNLALQPAGPAEYKFAG</sequence>
<dbReference type="GO" id="GO:0046872">
    <property type="term" value="F:metal ion binding"/>
    <property type="evidence" value="ECO:0007669"/>
    <property type="project" value="UniProtKB-KW"/>
</dbReference>
<feature type="compositionally biased region" description="Pro residues" evidence="9">
    <location>
        <begin position="1554"/>
        <end position="1564"/>
    </location>
</feature>
<feature type="compositionally biased region" description="Basic and acidic residues" evidence="9">
    <location>
        <begin position="721"/>
        <end position="730"/>
    </location>
</feature>
<keyword evidence="3" id="KW-0853">WD repeat</keyword>
<dbReference type="GO" id="GO:0000932">
    <property type="term" value="C:P-body"/>
    <property type="evidence" value="ECO:0007669"/>
    <property type="project" value="TreeGrafter"/>
</dbReference>
<feature type="compositionally biased region" description="Low complexity" evidence="9">
    <location>
        <begin position="1542"/>
        <end position="1553"/>
    </location>
</feature>
<comment type="caution">
    <text evidence="11">The sequence shown here is derived from an EMBL/GenBank/DDBJ whole genome shotgun (WGS) entry which is preliminary data.</text>
</comment>
<dbReference type="SMART" id="SM00479">
    <property type="entry name" value="EXOIII"/>
    <property type="match status" value="1"/>
</dbReference>
<dbReference type="EMBL" id="PGCI01000674">
    <property type="protein sequence ID" value="PLW22151.1"/>
    <property type="molecule type" value="Genomic_DNA"/>
</dbReference>
<feature type="compositionally biased region" description="Pro residues" evidence="9">
    <location>
        <begin position="1128"/>
        <end position="1144"/>
    </location>
</feature>
<evidence type="ECO:0000256" key="3">
    <source>
        <dbReference type="ARBA" id="ARBA00022574"/>
    </source>
</evidence>
<proteinExistence type="predicted"/>
<evidence type="ECO:0000256" key="1">
    <source>
        <dbReference type="ARBA" id="ARBA00004496"/>
    </source>
</evidence>
<feature type="compositionally biased region" description="Basic residues" evidence="9">
    <location>
        <begin position="1364"/>
        <end position="1379"/>
    </location>
</feature>
<feature type="compositionally biased region" description="Low complexity" evidence="9">
    <location>
        <begin position="549"/>
        <end position="564"/>
    </location>
</feature>
<feature type="region of interest" description="Disordered" evidence="9">
    <location>
        <begin position="799"/>
        <end position="821"/>
    </location>
</feature>
<feature type="compositionally biased region" description="Low complexity" evidence="9">
    <location>
        <begin position="1251"/>
        <end position="1285"/>
    </location>
</feature>
<feature type="compositionally biased region" description="Basic residues" evidence="9">
    <location>
        <begin position="1504"/>
        <end position="1524"/>
    </location>
</feature>
<feature type="region of interest" description="Disordered" evidence="9">
    <location>
        <begin position="1208"/>
        <end position="1589"/>
    </location>
</feature>
<evidence type="ECO:0000256" key="4">
    <source>
        <dbReference type="ARBA" id="ARBA00022664"/>
    </source>
</evidence>
<dbReference type="Pfam" id="PF13423">
    <property type="entry name" value="UCH_1"/>
    <property type="match status" value="3"/>
</dbReference>
<feature type="region of interest" description="Disordered" evidence="9">
    <location>
        <begin position="543"/>
        <end position="564"/>
    </location>
</feature>
<dbReference type="SUPFAM" id="SSF50978">
    <property type="entry name" value="WD40 repeat-like"/>
    <property type="match status" value="1"/>
</dbReference>
<dbReference type="Pfam" id="PF00929">
    <property type="entry name" value="RNase_T"/>
    <property type="match status" value="1"/>
</dbReference>
<dbReference type="InterPro" id="IPR015943">
    <property type="entry name" value="WD40/YVTN_repeat-like_dom_sf"/>
</dbReference>
<evidence type="ECO:0000256" key="5">
    <source>
        <dbReference type="ARBA" id="ARBA00022722"/>
    </source>
</evidence>
<evidence type="ECO:0000256" key="7">
    <source>
        <dbReference type="ARBA" id="ARBA00022801"/>
    </source>
</evidence>
<dbReference type="Gene3D" id="2.130.10.10">
    <property type="entry name" value="YVTN repeat-like/Quinoprotein amine dehydrogenase"/>
    <property type="match status" value="1"/>
</dbReference>
<dbReference type="Gene3D" id="3.90.70.10">
    <property type="entry name" value="Cysteine proteinases"/>
    <property type="match status" value="2"/>
</dbReference>
<dbReference type="CDD" id="cd06143">
    <property type="entry name" value="PAN2_exo"/>
    <property type="match status" value="1"/>
</dbReference>
<dbReference type="GO" id="GO:0031251">
    <property type="term" value="C:PAN complex"/>
    <property type="evidence" value="ECO:0007669"/>
    <property type="project" value="TreeGrafter"/>
</dbReference>
<keyword evidence="4" id="KW-0507">mRNA processing</keyword>
<keyword evidence="8" id="KW-0269">Exonuclease</keyword>
<dbReference type="InterPro" id="IPR012337">
    <property type="entry name" value="RNaseH-like_sf"/>
</dbReference>
<feature type="compositionally biased region" description="Low complexity" evidence="9">
    <location>
        <begin position="235"/>
        <end position="252"/>
    </location>
</feature>
<dbReference type="InterPro" id="IPR038765">
    <property type="entry name" value="Papain-like_cys_pep_sf"/>
</dbReference>